<name>A0A378X2K9_9NOCA</name>
<dbReference type="InterPro" id="IPR036388">
    <property type="entry name" value="WH-like_DNA-bd_sf"/>
</dbReference>
<sequence length="259" mass="27820">MRDNLPEIPGGPYLPALLLVGTEAAGLDRTAEAYRAIKRQIIDLTLPPGSRFTESSLAQQWNISKTPVREALARLRRDGLVTALPRAGYVVSPITIVDTDDLCALRTVLSSEAAALAARRGIDASVLERLGQLSTVPGALAAGDADQDEAMRAAMEFEALIANASGNNRLAKVVVEVLDELERVLRMAALIAPEAASPPGELQSIYEPLRARDAGGARRAVRNRCERVHRDVVRVLTRSASVSGAHIEIPRPRDDNVPS</sequence>
<dbReference type="PANTHER" id="PTHR43537">
    <property type="entry name" value="TRANSCRIPTIONAL REGULATOR, GNTR FAMILY"/>
    <property type="match status" value="1"/>
</dbReference>
<evidence type="ECO:0000313" key="6">
    <source>
        <dbReference type="Proteomes" id="UP000255082"/>
    </source>
</evidence>
<dbReference type="SUPFAM" id="SSF48008">
    <property type="entry name" value="GntR ligand-binding domain-like"/>
    <property type="match status" value="1"/>
</dbReference>
<dbReference type="Gene3D" id="1.10.10.10">
    <property type="entry name" value="Winged helix-like DNA-binding domain superfamily/Winged helix DNA-binding domain"/>
    <property type="match status" value="1"/>
</dbReference>
<gene>
    <name evidence="5" type="primary">ydfH_4</name>
    <name evidence="5" type="ORF">NCTC13184_06382</name>
</gene>
<dbReference type="SUPFAM" id="SSF46785">
    <property type="entry name" value="Winged helix' DNA-binding domain"/>
    <property type="match status" value="1"/>
</dbReference>
<dbReference type="GO" id="GO:0003677">
    <property type="term" value="F:DNA binding"/>
    <property type="evidence" value="ECO:0007669"/>
    <property type="project" value="UniProtKB-KW"/>
</dbReference>
<accession>A0A378X2K9</accession>
<evidence type="ECO:0000259" key="4">
    <source>
        <dbReference type="PROSITE" id="PS50949"/>
    </source>
</evidence>
<dbReference type="InterPro" id="IPR036390">
    <property type="entry name" value="WH_DNA-bd_sf"/>
</dbReference>
<evidence type="ECO:0000256" key="3">
    <source>
        <dbReference type="ARBA" id="ARBA00023163"/>
    </source>
</evidence>
<dbReference type="Pfam" id="PF07729">
    <property type="entry name" value="FCD"/>
    <property type="match status" value="1"/>
</dbReference>
<dbReference type="Proteomes" id="UP000255082">
    <property type="component" value="Unassembled WGS sequence"/>
</dbReference>
<keyword evidence="3" id="KW-0804">Transcription</keyword>
<dbReference type="GO" id="GO:0003700">
    <property type="term" value="F:DNA-binding transcription factor activity"/>
    <property type="evidence" value="ECO:0007669"/>
    <property type="project" value="InterPro"/>
</dbReference>
<dbReference type="EMBL" id="UGRU01000001">
    <property type="protein sequence ID" value="SUA47840.1"/>
    <property type="molecule type" value="Genomic_DNA"/>
</dbReference>
<dbReference type="InterPro" id="IPR011711">
    <property type="entry name" value="GntR_C"/>
</dbReference>
<feature type="domain" description="HTH gntR-type" evidence="4">
    <location>
        <begin position="27"/>
        <end position="94"/>
    </location>
</feature>
<dbReference type="InterPro" id="IPR000524">
    <property type="entry name" value="Tscrpt_reg_HTH_GntR"/>
</dbReference>
<evidence type="ECO:0000256" key="2">
    <source>
        <dbReference type="ARBA" id="ARBA00023125"/>
    </source>
</evidence>
<dbReference type="OrthoDB" id="8680240at2"/>
<keyword evidence="1" id="KW-0805">Transcription regulation</keyword>
<dbReference type="PANTHER" id="PTHR43537:SF5">
    <property type="entry name" value="UXU OPERON TRANSCRIPTIONAL REGULATOR"/>
    <property type="match status" value="1"/>
</dbReference>
<dbReference type="AlphaFoldDB" id="A0A378X2K9"/>
<dbReference type="Gene3D" id="1.20.120.530">
    <property type="entry name" value="GntR ligand-binding domain-like"/>
    <property type="match status" value="1"/>
</dbReference>
<dbReference type="PROSITE" id="PS50949">
    <property type="entry name" value="HTH_GNTR"/>
    <property type="match status" value="1"/>
</dbReference>
<evidence type="ECO:0000313" key="5">
    <source>
        <dbReference type="EMBL" id="SUA47840.1"/>
    </source>
</evidence>
<dbReference type="SMART" id="SM00345">
    <property type="entry name" value="HTH_GNTR"/>
    <property type="match status" value="1"/>
</dbReference>
<evidence type="ECO:0000256" key="1">
    <source>
        <dbReference type="ARBA" id="ARBA00023015"/>
    </source>
</evidence>
<dbReference type="InterPro" id="IPR008920">
    <property type="entry name" value="TF_FadR/GntR_C"/>
</dbReference>
<organism evidence="5 6">
    <name type="scientific">Nocardia africana</name>
    <dbReference type="NCBI Taxonomy" id="134964"/>
    <lineage>
        <taxon>Bacteria</taxon>
        <taxon>Bacillati</taxon>
        <taxon>Actinomycetota</taxon>
        <taxon>Actinomycetes</taxon>
        <taxon>Mycobacteriales</taxon>
        <taxon>Nocardiaceae</taxon>
        <taxon>Nocardia</taxon>
    </lineage>
</organism>
<keyword evidence="2" id="KW-0238">DNA-binding</keyword>
<protein>
    <submittedName>
        <fullName evidence="5">Uncharacterized HTH-type transcriptional regulator ydfH</fullName>
    </submittedName>
</protein>
<reference evidence="5 6" key="1">
    <citation type="submission" date="2018-06" db="EMBL/GenBank/DDBJ databases">
        <authorList>
            <consortium name="Pathogen Informatics"/>
            <person name="Doyle S."/>
        </authorList>
    </citation>
    <scope>NUCLEOTIDE SEQUENCE [LARGE SCALE GENOMIC DNA]</scope>
    <source>
        <strain evidence="5 6">NCTC13184</strain>
    </source>
</reference>
<dbReference type="SMART" id="SM00895">
    <property type="entry name" value="FCD"/>
    <property type="match status" value="1"/>
</dbReference>
<proteinExistence type="predicted"/>
<dbReference type="CDD" id="cd07377">
    <property type="entry name" value="WHTH_GntR"/>
    <property type="match status" value="1"/>
</dbReference>
<dbReference type="RefSeq" id="WP_062964704.1">
    <property type="nucleotide sequence ID" value="NZ_JAJFOE010000002.1"/>
</dbReference>
<dbReference type="Pfam" id="PF00392">
    <property type="entry name" value="GntR"/>
    <property type="match status" value="1"/>
</dbReference>